<dbReference type="Pfam" id="PF07727">
    <property type="entry name" value="RVT_2"/>
    <property type="match status" value="1"/>
</dbReference>
<protein>
    <recommendedName>
        <fullName evidence="1">Reverse transcriptase Ty1/copia-type domain-containing protein</fullName>
    </recommendedName>
</protein>
<evidence type="ECO:0000313" key="2">
    <source>
        <dbReference type="EMBL" id="MBW0480620.1"/>
    </source>
</evidence>
<proteinExistence type="predicted"/>
<evidence type="ECO:0000259" key="1">
    <source>
        <dbReference type="Pfam" id="PF07727"/>
    </source>
</evidence>
<sequence length="308" mass="35273">MRFFDPITRRIVISRDYSPTKLKFNYDHKAVLRKDPESLPVTVVADLNKTSDSKAIEPFFTKPEGKSVELGLHQEPVYHPPDSTSHDAPIIVVPESITQPKEIPSVTKGYAYVPHYNKASKDLSSEVSTFNIIPEPCRKRNEPKGVNLATDTMDDEDVFLSEVVPVIDAMTNPDERDKWKQAMAEEFNSLVSKNTGTLVPAPSNEKIIGSMWRLTNKRNKFSETTRYEARWVCFDNHQEQMVHYFHTYSSVERNESLKISLSLAINCDYHVFQFDVETAFLYGKSMHQSTYLKLLTSKYQGRKTGYGC</sequence>
<evidence type="ECO:0000313" key="3">
    <source>
        <dbReference type="Proteomes" id="UP000765509"/>
    </source>
</evidence>
<reference evidence="2" key="1">
    <citation type="submission" date="2021-03" db="EMBL/GenBank/DDBJ databases">
        <title>Draft genome sequence of rust myrtle Austropuccinia psidii MF-1, a brazilian biotype.</title>
        <authorList>
            <person name="Quecine M.C."/>
            <person name="Pachon D.M.R."/>
            <person name="Bonatelli M.L."/>
            <person name="Correr F.H."/>
            <person name="Franceschini L.M."/>
            <person name="Leite T.F."/>
            <person name="Margarido G.R.A."/>
            <person name="Almeida C.A."/>
            <person name="Ferrarezi J.A."/>
            <person name="Labate C.A."/>
        </authorList>
    </citation>
    <scope>NUCLEOTIDE SEQUENCE</scope>
    <source>
        <strain evidence="2">MF-1</strain>
    </source>
</reference>
<dbReference type="AlphaFoldDB" id="A0A9Q3CCD4"/>
<dbReference type="OrthoDB" id="2787706at2759"/>
<dbReference type="InterPro" id="IPR013103">
    <property type="entry name" value="RVT_2"/>
</dbReference>
<name>A0A9Q3CCD4_9BASI</name>
<dbReference type="Proteomes" id="UP000765509">
    <property type="component" value="Unassembled WGS sequence"/>
</dbReference>
<organism evidence="2 3">
    <name type="scientific">Austropuccinia psidii MF-1</name>
    <dbReference type="NCBI Taxonomy" id="1389203"/>
    <lineage>
        <taxon>Eukaryota</taxon>
        <taxon>Fungi</taxon>
        <taxon>Dikarya</taxon>
        <taxon>Basidiomycota</taxon>
        <taxon>Pucciniomycotina</taxon>
        <taxon>Pucciniomycetes</taxon>
        <taxon>Pucciniales</taxon>
        <taxon>Sphaerophragmiaceae</taxon>
        <taxon>Austropuccinia</taxon>
    </lineage>
</organism>
<feature type="domain" description="Reverse transcriptase Ty1/copia-type" evidence="1">
    <location>
        <begin position="194"/>
        <end position="292"/>
    </location>
</feature>
<accession>A0A9Q3CCD4</accession>
<dbReference type="EMBL" id="AVOT02006042">
    <property type="protein sequence ID" value="MBW0480620.1"/>
    <property type="molecule type" value="Genomic_DNA"/>
</dbReference>
<comment type="caution">
    <text evidence="2">The sequence shown here is derived from an EMBL/GenBank/DDBJ whole genome shotgun (WGS) entry which is preliminary data.</text>
</comment>
<keyword evidence="3" id="KW-1185">Reference proteome</keyword>
<gene>
    <name evidence="2" type="ORF">O181_020335</name>
</gene>